<dbReference type="InterPro" id="IPR005158">
    <property type="entry name" value="BTAD"/>
</dbReference>
<dbReference type="Gene3D" id="3.40.50.300">
    <property type="entry name" value="P-loop containing nucleotide triphosphate hydrolases"/>
    <property type="match status" value="1"/>
</dbReference>
<name>A0ABV5E696_9ACTN</name>
<keyword evidence="3" id="KW-0805">Transcription regulation</keyword>
<dbReference type="Pfam" id="PF03704">
    <property type="entry name" value="BTAD"/>
    <property type="match status" value="1"/>
</dbReference>
<dbReference type="Gene3D" id="1.10.10.10">
    <property type="entry name" value="Winged helix-like DNA-binding domain superfamily/Winged helix DNA-binding domain"/>
    <property type="match status" value="1"/>
</dbReference>
<dbReference type="SMART" id="SM00028">
    <property type="entry name" value="TPR"/>
    <property type="match status" value="4"/>
</dbReference>
<dbReference type="Proteomes" id="UP001585080">
    <property type="component" value="Unassembled WGS sequence"/>
</dbReference>
<dbReference type="InterPro" id="IPR019734">
    <property type="entry name" value="TPR_rpt"/>
</dbReference>
<keyword evidence="5" id="KW-0804">Transcription</keyword>
<evidence type="ECO:0000256" key="4">
    <source>
        <dbReference type="ARBA" id="ARBA00023125"/>
    </source>
</evidence>
<dbReference type="PROSITE" id="PS51755">
    <property type="entry name" value="OMPR_PHOB"/>
    <property type="match status" value="1"/>
</dbReference>
<dbReference type="PANTHER" id="PTHR35807">
    <property type="entry name" value="TRANSCRIPTIONAL REGULATOR REDD-RELATED"/>
    <property type="match status" value="1"/>
</dbReference>
<feature type="region of interest" description="Disordered" evidence="7">
    <location>
        <begin position="265"/>
        <end position="306"/>
    </location>
</feature>
<sequence length="969" mass="104528">MEAFDPAAGHPPLQPLRFSVLGPLRAWLGDTELALGSPQQRAVLALLLLRRGRAVSLDDLVDGVWDDDPPPGAVPVLRTYVSRLRRLLEPDRAPGRPSRTVVSLGDGYALGGRDTVASDLDRFEDQVHRAGLRQAAGDHRTAAQLLRAALDLWRGTPLAGVPGPYARSERTRLEARHLHVREAWLRAELALGRHSAVLPDLVALRDAHPLREDVCELLMLALYRCERQAEALEVYATARRTLAGELGVEPGPSLRALHARVLAGDPATDGAPATDDPRATEDPPADGEPPDPAPRTPVAYTSQLPADLPTFTGRRAELDRVARLLPAEGHPDTAVVALVDGMAGAGKTTLAVHWAHRVAHRFPDGNLFVNLRGHDREGSLDPADALTVFLVALGTAPDSIPDGLDARAALYRSVLADRRVLIVLDNGRDADQVRPLLPGTPGCLTIVTSRNRLSGLVVGQGAHPFTLGLPTAAEAREMLTRRLGAARVEAEPEAADDIVGLCARLPLTLAVVAARAAHHPEFRLTDIAGELRESHGSLDAFTGGEVGTDVRAVFSWSYRALPEESAGLFRMLSLHPGPDIGTAAASALAGVPRGRARALLAGLTGASLLTERAPGRFVFHDLLRAYAAEIAAAEDTGDRRRQALLRMHDHYLHTAHHAASALDPLRRMLPPPEATTDSAALRFNDRKNATAWLRTERYVLRPVVEHAAAHGFHDHAWRTAYALDVYFNRLGFWQDLKEINTVALEAARAVGDLTGEAYSLCGLGFAHAQLHHVGEALAAQERALELFEKSGDLLGQAHTRRALGYRANRTGAYGVALGHYDRARELYRAGHDPGGEASVLNQVAWTYILMGEHDRALERCERGIALYHEIGEAYGEASTRDTLGYALHQLGRYEAAVGCFEASAALFREIGDRYLEADVLRHLGASCRALGDPGAARAAWRGALALLEEVAHPEADDMRASLRALDAGG</sequence>
<organism evidence="9 10">
    <name type="scientific">Streptomyces broussonetiae</name>
    <dbReference type="NCBI Taxonomy" id="2686304"/>
    <lineage>
        <taxon>Bacteria</taxon>
        <taxon>Bacillati</taxon>
        <taxon>Actinomycetota</taxon>
        <taxon>Actinomycetes</taxon>
        <taxon>Kitasatosporales</taxon>
        <taxon>Streptomycetaceae</taxon>
        <taxon>Streptomyces</taxon>
    </lineage>
</organism>
<dbReference type="Gene3D" id="1.25.40.10">
    <property type="entry name" value="Tetratricopeptide repeat domain"/>
    <property type="match status" value="2"/>
</dbReference>
<evidence type="ECO:0000256" key="7">
    <source>
        <dbReference type="SAM" id="MobiDB-lite"/>
    </source>
</evidence>
<comment type="caution">
    <text evidence="9">The sequence shown here is derived from an EMBL/GenBank/DDBJ whole genome shotgun (WGS) entry which is preliminary data.</text>
</comment>
<dbReference type="RefSeq" id="WP_376731321.1">
    <property type="nucleotide sequence ID" value="NZ_JAYMRP010000004.1"/>
</dbReference>
<evidence type="ECO:0000256" key="3">
    <source>
        <dbReference type="ARBA" id="ARBA00023015"/>
    </source>
</evidence>
<evidence type="ECO:0000256" key="6">
    <source>
        <dbReference type="PROSITE-ProRule" id="PRU01091"/>
    </source>
</evidence>
<dbReference type="CDD" id="cd15831">
    <property type="entry name" value="BTAD"/>
    <property type="match status" value="1"/>
</dbReference>
<gene>
    <name evidence="9" type="ORF">VSS16_06380</name>
</gene>
<dbReference type="SUPFAM" id="SSF48452">
    <property type="entry name" value="TPR-like"/>
    <property type="match status" value="3"/>
</dbReference>
<feature type="DNA-binding region" description="OmpR/PhoB-type" evidence="6">
    <location>
        <begin position="8"/>
        <end position="112"/>
    </location>
</feature>
<dbReference type="InterPro" id="IPR001867">
    <property type="entry name" value="OmpR/PhoB-type_DNA-bd"/>
</dbReference>
<keyword evidence="2" id="KW-0902">Two-component regulatory system</keyword>
<dbReference type="Pfam" id="PF00931">
    <property type="entry name" value="NB-ARC"/>
    <property type="match status" value="1"/>
</dbReference>
<dbReference type="InterPro" id="IPR011990">
    <property type="entry name" value="TPR-like_helical_dom_sf"/>
</dbReference>
<evidence type="ECO:0000256" key="5">
    <source>
        <dbReference type="ARBA" id="ARBA00023163"/>
    </source>
</evidence>
<dbReference type="PRINTS" id="PR00364">
    <property type="entry name" value="DISEASERSIST"/>
</dbReference>
<dbReference type="PANTHER" id="PTHR35807:SF1">
    <property type="entry name" value="TRANSCRIPTIONAL REGULATOR REDD"/>
    <property type="match status" value="1"/>
</dbReference>
<reference evidence="9 10" key="1">
    <citation type="submission" date="2024-01" db="EMBL/GenBank/DDBJ databases">
        <title>Genome mining of biosynthetic gene clusters to explore secondary metabolites of Streptomyces sp.</title>
        <authorList>
            <person name="Baig A."/>
            <person name="Ajitkumar Shintre N."/>
            <person name="Kumar H."/>
            <person name="Anbarasu A."/>
            <person name="Ramaiah S."/>
        </authorList>
    </citation>
    <scope>NUCLEOTIDE SEQUENCE [LARGE SCALE GENOMIC DNA]</scope>
    <source>
        <strain evidence="9 10">A57</strain>
    </source>
</reference>
<dbReference type="Pfam" id="PF00486">
    <property type="entry name" value="Trans_reg_C"/>
    <property type="match status" value="1"/>
</dbReference>
<evidence type="ECO:0000313" key="9">
    <source>
        <dbReference type="EMBL" id="MFB8772360.1"/>
    </source>
</evidence>
<dbReference type="InterPro" id="IPR002182">
    <property type="entry name" value="NB-ARC"/>
</dbReference>
<dbReference type="SMART" id="SM00862">
    <property type="entry name" value="Trans_reg_C"/>
    <property type="match status" value="1"/>
</dbReference>
<dbReference type="InterPro" id="IPR016032">
    <property type="entry name" value="Sig_transdc_resp-reg_C-effctor"/>
</dbReference>
<dbReference type="InterPro" id="IPR051677">
    <property type="entry name" value="AfsR-DnrI-RedD_regulator"/>
</dbReference>
<dbReference type="SUPFAM" id="SSF46894">
    <property type="entry name" value="C-terminal effector domain of the bipartite response regulators"/>
    <property type="match status" value="1"/>
</dbReference>
<evidence type="ECO:0000256" key="1">
    <source>
        <dbReference type="ARBA" id="ARBA00005820"/>
    </source>
</evidence>
<accession>A0ABV5E696</accession>
<dbReference type="SUPFAM" id="SSF52540">
    <property type="entry name" value="P-loop containing nucleoside triphosphate hydrolases"/>
    <property type="match status" value="1"/>
</dbReference>
<dbReference type="InterPro" id="IPR027417">
    <property type="entry name" value="P-loop_NTPase"/>
</dbReference>
<dbReference type="SMART" id="SM01043">
    <property type="entry name" value="BTAD"/>
    <property type="match status" value="1"/>
</dbReference>
<feature type="domain" description="OmpR/PhoB-type" evidence="8">
    <location>
        <begin position="8"/>
        <end position="112"/>
    </location>
</feature>
<dbReference type="InterPro" id="IPR036388">
    <property type="entry name" value="WH-like_DNA-bd_sf"/>
</dbReference>
<dbReference type="EMBL" id="JAYMRP010000004">
    <property type="protein sequence ID" value="MFB8772360.1"/>
    <property type="molecule type" value="Genomic_DNA"/>
</dbReference>
<evidence type="ECO:0000313" key="10">
    <source>
        <dbReference type="Proteomes" id="UP001585080"/>
    </source>
</evidence>
<feature type="compositionally biased region" description="Low complexity" evidence="7">
    <location>
        <begin position="265"/>
        <end position="274"/>
    </location>
</feature>
<comment type="similarity">
    <text evidence="1">Belongs to the AfsR/DnrI/RedD regulatory family.</text>
</comment>
<protein>
    <submittedName>
        <fullName evidence="9">BTAD domain-containing putative transcriptional regulator</fullName>
    </submittedName>
</protein>
<evidence type="ECO:0000259" key="8">
    <source>
        <dbReference type="PROSITE" id="PS51755"/>
    </source>
</evidence>
<keyword evidence="4 6" id="KW-0238">DNA-binding</keyword>
<evidence type="ECO:0000256" key="2">
    <source>
        <dbReference type="ARBA" id="ARBA00023012"/>
    </source>
</evidence>
<keyword evidence="10" id="KW-1185">Reference proteome</keyword>
<proteinExistence type="inferred from homology"/>
<dbReference type="Pfam" id="PF13424">
    <property type="entry name" value="TPR_12"/>
    <property type="match status" value="1"/>
</dbReference>